<evidence type="ECO:0000256" key="2">
    <source>
        <dbReference type="ARBA" id="ARBA00023136"/>
    </source>
</evidence>
<accession>A0AAD4TB97</accession>
<evidence type="ECO:0000259" key="3">
    <source>
        <dbReference type="SMART" id="SM01205"/>
    </source>
</evidence>
<comment type="subcellular location">
    <subcellularLocation>
        <location evidence="1">Endomembrane system</location>
    </subcellularLocation>
</comment>
<keyword evidence="5" id="KW-1185">Reference proteome</keyword>
<dbReference type="InterPro" id="IPR023175">
    <property type="entry name" value="Vta1/CALS_N_sf"/>
</dbReference>
<sequence length="408" mass="46940">MASRQHDPEASTSSGPRVFDNEVVVEPERPRVAFICRLYAFEKAHRLDPKSIGRGVRQFKTGLSQRLERDRVSTLAYRVKKTDEREIESFYRQYCEHYVRALDKGEQSDRDKLGKTYQTAGVLYEVLRGVSKTVSPELIAAAEDVHEKETFYTPYNILPLGAAGASQCIMHLDEVKASVDAVGYTCGLRWPSSFEQRRQELGELDLLDWLRAMFGFQEESVKNQREHLLLIIADVHIRLEPRPEPLNKLDGRALDAVMNKLFKNYKTWCKFLGIKHSVRLPEGQQEMQQRKILYMGLYLLIWGEGANVRFMPECLCYIFHNMANELDGLLTGIISIVYEGEDEAFLRKVITPIYRVIDKESQKSKNGKVPHSAWCNYDDLNEYFWSADCFSLDGPMRDDGGTSNSTRI</sequence>
<dbReference type="AlphaFoldDB" id="A0AAD4TB97"/>
<proteinExistence type="predicted"/>
<comment type="caution">
    <text evidence="4">The sequence shown here is derived from an EMBL/GenBank/DDBJ whole genome shotgun (WGS) entry which is preliminary data.</text>
</comment>
<dbReference type="GO" id="GO:0012505">
    <property type="term" value="C:endomembrane system"/>
    <property type="evidence" value="ECO:0007669"/>
    <property type="project" value="UniProtKB-SubCell"/>
</dbReference>
<organism evidence="4 5">
    <name type="scientific">Papaver atlanticum</name>
    <dbReference type="NCBI Taxonomy" id="357466"/>
    <lineage>
        <taxon>Eukaryota</taxon>
        <taxon>Viridiplantae</taxon>
        <taxon>Streptophyta</taxon>
        <taxon>Embryophyta</taxon>
        <taxon>Tracheophyta</taxon>
        <taxon>Spermatophyta</taxon>
        <taxon>Magnoliopsida</taxon>
        <taxon>Ranunculales</taxon>
        <taxon>Papaveraceae</taxon>
        <taxon>Papaveroideae</taxon>
        <taxon>Papaver</taxon>
    </lineage>
</organism>
<dbReference type="Gene3D" id="1.25.40.270">
    <property type="entry name" value="Vacuolar protein sorting-associated protein vta1"/>
    <property type="match status" value="1"/>
</dbReference>
<dbReference type="InterPro" id="IPR026899">
    <property type="entry name" value="FKS1-like_dom1"/>
</dbReference>
<dbReference type="Proteomes" id="UP001202328">
    <property type="component" value="Unassembled WGS sequence"/>
</dbReference>
<dbReference type="GO" id="GO:0005886">
    <property type="term" value="C:plasma membrane"/>
    <property type="evidence" value="ECO:0007669"/>
    <property type="project" value="TreeGrafter"/>
</dbReference>
<name>A0AAD4TB97_9MAGN</name>
<dbReference type="PANTHER" id="PTHR12741">
    <property type="entry name" value="LYST-INTERACTING PROTEIN LIP5 DOPAMINE RESPONSIVE PROTEIN DRG-1"/>
    <property type="match status" value="1"/>
</dbReference>
<evidence type="ECO:0000256" key="1">
    <source>
        <dbReference type="ARBA" id="ARBA00004308"/>
    </source>
</evidence>
<dbReference type="GO" id="GO:0046527">
    <property type="term" value="F:glucosyltransferase activity"/>
    <property type="evidence" value="ECO:0007669"/>
    <property type="project" value="TreeGrafter"/>
</dbReference>
<dbReference type="Pfam" id="PF14288">
    <property type="entry name" value="FKS1_dom1"/>
    <property type="match status" value="1"/>
</dbReference>
<gene>
    <name evidence="4" type="ORF">MKW98_021166</name>
</gene>
<dbReference type="SMART" id="SM01205">
    <property type="entry name" value="FKS1_dom1"/>
    <property type="match status" value="1"/>
</dbReference>
<keyword evidence="2" id="KW-0472">Membrane</keyword>
<feature type="domain" description="1,3-beta-glucan synthase component FKS1-like" evidence="3">
    <location>
        <begin position="289"/>
        <end position="397"/>
    </location>
</feature>
<evidence type="ECO:0000313" key="5">
    <source>
        <dbReference type="Proteomes" id="UP001202328"/>
    </source>
</evidence>
<evidence type="ECO:0000313" key="4">
    <source>
        <dbReference type="EMBL" id="KAI3944708.1"/>
    </source>
</evidence>
<dbReference type="Pfam" id="PF04652">
    <property type="entry name" value="Vta1"/>
    <property type="match status" value="1"/>
</dbReference>
<protein>
    <recommendedName>
        <fullName evidence="3">1,3-beta-glucan synthase component FKS1-like domain-containing protein</fullName>
    </recommendedName>
</protein>
<dbReference type="PANTHER" id="PTHR12741:SF106">
    <property type="entry name" value="CALLOSE SYNTHASE 5"/>
    <property type="match status" value="1"/>
</dbReference>
<reference evidence="4" key="1">
    <citation type="submission" date="2022-04" db="EMBL/GenBank/DDBJ databases">
        <title>A functionally conserved STORR gene fusion in Papaver species that diverged 16.8 million years ago.</title>
        <authorList>
            <person name="Catania T."/>
        </authorList>
    </citation>
    <scope>NUCLEOTIDE SEQUENCE</scope>
    <source>
        <strain evidence="4">S-188037</strain>
    </source>
</reference>
<dbReference type="EMBL" id="JAJJMB010004025">
    <property type="protein sequence ID" value="KAI3944708.1"/>
    <property type="molecule type" value="Genomic_DNA"/>
</dbReference>
<dbReference type="InterPro" id="IPR039431">
    <property type="entry name" value="Vta1/CALS_N"/>
</dbReference>